<reference evidence="25" key="1">
    <citation type="journal article" date="2014" name="Int. J. Syst. Evol. Microbiol.">
        <title>Complete genome sequence of Corynebacterium casei LMG S-19264T (=DSM 44701T), isolated from a smear-ripened cheese.</title>
        <authorList>
            <consortium name="US DOE Joint Genome Institute (JGI-PGF)"/>
            <person name="Walter F."/>
            <person name="Albersmeier A."/>
            <person name="Kalinowski J."/>
            <person name="Ruckert C."/>
        </authorList>
    </citation>
    <scope>NUCLEOTIDE SEQUENCE</scope>
    <source>
        <strain evidence="25">CGMCC 1.12919</strain>
    </source>
</reference>
<feature type="binding site" evidence="21">
    <location>
        <position position="209"/>
    </location>
    <ligand>
        <name>substrate</name>
    </ligand>
</feature>
<comment type="subunit">
    <text evidence="2">Heterodimer of SoxA and SoxX.</text>
</comment>
<dbReference type="InterPro" id="IPR009056">
    <property type="entry name" value="Cyt_c-like_dom"/>
</dbReference>
<feature type="binding site" description="covalent" evidence="21">
    <location>
        <position position="67"/>
    </location>
    <ligand>
        <name>heme c</name>
        <dbReference type="ChEBI" id="CHEBI:61717"/>
        <label>1</label>
    </ligand>
</feature>
<dbReference type="Pfam" id="PF21342">
    <property type="entry name" value="SoxA-TsdA_cyt-c"/>
    <property type="match status" value="1"/>
</dbReference>
<evidence type="ECO:0000256" key="22">
    <source>
        <dbReference type="PIRSR" id="PIRSR038455-3"/>
    </source>
</evidence>
<gene>
    <name evidence="25" type="ORF">GCM10010994_53250</name>
</gene>
<feature type="signal peptide" evidence="23">
    <location>
        <begin position="1"/>
        <end position="19"/>
    </location>
</feature>
<evidence type="ECO:0000259" key="24">
    <source>
        <dbReference type="Pfam" id="PF21342"/>
    </source>
</evidence>
<comment type="subcellular location">
    <subcellularLocation>
        <location evidence="1">Periplasm</location>
    </subcellularLocation>
</comment>
<evidence type="ECO:0000256" key="13">
    <source>
        <dbReference type="ARBA" id="ARBA00025746"/>
    </source>
</evidence>
<evidence type="ECO:0000256" key="10">
    <source>
        <dbReference type="ARBA" id="ARBA00022764"/>
    </source>
</evidence>
<proteinExistence type="inferred from homology"/>
<comment type="similarity">
    <text evidence="13">Belongs to the SoxA family.</text>
</comment>
<keyword evidence="11" id="KW-0249">Electron transport</keyword>
<keyword evidence="9 23" id="KW-0732">Signal</keyword>
<dbReference type="EMBL" id="BMGG01000011">
    <property type="protein sequence ID" value="GGC88692.1"/>
    <property type="molecule type" value="Genomic_DNA"/>
</dbReference>
<evidence type="ECO:0000256" key="16">
    <source>
        <dbReference type="ARBA" id="ARBA00032236"/>
    </source>
</evidence>
<dbReference type="EC" id="2.8.5.2" evidence="3"/>
<keyword evidence="8 22" id="KW-0479">Metal-binding</keyword>
<evidence type="ECO:0000256" key="3">
    <source>
        <dbReference type="ARBA" id="ARBA00012408"/>
    </source>
</evidence>
<evidence type="ECO:0000256" key="8">
    <source>
        <dbReference type="ARBA" id="ARBA00022723"/>
    </source>
</evidence>
<dbReference type="SUPFAM" id="SSF46626">
    <property type="entry name" value="Cytochrome c"/>
    <property type="match status" value="2"/>
</dbReference>
<evidence type="ECO:0000313" key="25">
    <source>
        <dbReference type="EMBL" id="GGC88692.1"/>
    </source>
</evidence>
<evidence type="ECO:0000256" key="19">
    <source>
        <dbReference type="ARBA" id="ARBA00048423"/>
    </source>
</evidence>
<dbReference type="NCBIfam" id="TIGR04484">
    <property type="entry name" value="thiosulf_SoxA"/>
    <property type="match status" value="1"/>
</dbReference>
<feature type="binding site" description="axial binding residue" evidence="22">
    <location>
        <position position="213"/>
    </location>
    <ligand>
        <name>heme c</name>
        <dbReference type="ChEBI" id="CHEBI:61717"/>
        <label>2</label>
    </ligand>
    <ligandPart>
        <name>Fe</name>
        <dbReference type="ChEBI" id="CHEBI:18248"/>
    </ligandPart>
</feature>
<keyword evidence="26" id="KW-1185">Reference proteome</keyword>
<dbReference type="GO" id="GO:0046872">
    <property type="term" value="F:metal ion binding"/>
    <property type="evidence" value="ECO:0007669"/>
    <property type="project" value="UniProtKB-KW"/>
</dbReference>
<dbReference type="Proteomes" id="UP000637002">
    <property type="component" value="Unassembled WGS sequence"/>
</dbReference>
<comment type="catalytic activity">
    <reaction evidence="18">
        <text>L-cysteinyl-[SoxY protein] + thiosulfate + 2 Fe(III)-[cytochrome c] = S-sulfosulfanyl-L-cysteinyl-[SoxY protein] + 2 Fe(II)-[cytochrome c] + 2 H(+)</text>
        <dbReference type="Rhea" id="RHEA:56720"/>
        <dbReference type="Rhea" id="RHEA-COMP:10350"/>
        <dbReference type="Rhea" id="RHEA-COMP:14328"/>
        <dbReference type="Rhea" id="RHEA-COMP:14399"/>
        <dbReference type="Rhea" id="RHEA-COMP:14691"/>
        <dbReference type="ChEBI" id="CHEBI:15378"/>
        <dbReference type="ChEBI" id="CHEBI:29033"/>
        <dbReference type="ChEBI" id="CHEBI:29034"/>
        <dbReference type="ChEBI" id="CHEBI:29950"/>
        <dbReference type="ChEBI" id="CHEBI:33542"/>
        <dbReference type="ChEBI" id="CHEBI:139321"/>
        <dbReference type="EC" id="2.8.5.2"/>
    </reaction>
</comment>
<evidence type="ECO:0000256" key="6">
    <source>
        <dbReference type="ARBA" id="ARBA00022617"/>
    </source>
</evidence>
<feature type="binding site" description="axial binding residue" evidence="22">
    <location>
        <position position="172"/>
    </location>
    <ligand>
        <name>heme c</name>
        <dbReference type="ChEBI" id="CHEBI:61717"/>
        <label>2</label>
    </ligand>
    <ligandPart>
        <name>Fe</name>
        <dbReference type="ChEBI" id="CHEBI:18248"/>
    </ligandPart>
</feature>
<feature type="binding site" description="covalent" evidence="21">
    <location>
        <position position="171"/>
    </location>
    <ligand>
        <name>heme c</name>
        <dbReference type="ChEBI" id="CHEBI:61717"/>
        <label>2</label>
    </ligand>
</feature>
<evidence type="ECO:0000256" key="2">
    <source>
        <dbReference type="ARBA" id="ARBA00011530"/>
    </source>
</evidence>
<evidence type="ECO:0000256" key="9">
    <source>
        <dbReference type="ARBA" id="ARBA00022729"/>
    </source>
</evidence>
<dbReference type="PIRSF" id="PIRSF038455">
    <property type="entry name" value="SoxA"/>
    <property type="match status" value="1"/>
</dbReference>
<comment type="caution">
    <text evidence="25">The sequence shown here is derived from an EMBL/GenBank/DDBJ whole genome shotgun (WGS) entry which is preliminary data.</text>
</comment>
<evidence type="ECO:0000256" key="4">
    <source>
        <dbReference type="ARBA" id="ARBA00019364"/>
    </source>
</evidence>
<evidence type="ECO:0000256" key="5">
    <source>
        <dbReference type="ARBA" id="ARBA00022448"/>
    </source>
</evidence>
<dbReference type="GO" id="GO:0019417">
    <property type="term" value="P:sulfur oxidation"/>
    <property type="evidence" value="ECO:0007669"/>
    <property type="project" value="InterPro"/>
</dbReference>
<dbReference type="InterPro" id="IPR025710">
    <property type="entry name" value="SoxA"/>
</dbReference>
<evidence type="ECO:0000256" key="20">
    <source>
        <dbReference type="PIRSR" id="PIRSR038455-1"/>
    </source>
</evidence>
<keyword evidence="5" id="KW-0813">Transport</keyword>
<protein>
    <recommendedName>
        <fullName evidence="4">L-cysteine S-thiosulfotransferase subunit SoxA</fullName>
        <ecNumber evidence="3">2.8.5.2</ecNumber>
    </recommendedName>
    <alternativeName>
        <fullName evidence="16">Protein SoxA</fullName>
    </alternativeName>
    <alternativeName>
        <fullName evidence="17">SoxAX cytochrome complex subunit A</fullName>
    </alternativeName>
    <alternativeName>
        <fullName evidence="15">Sulfur oxidizing protein A</fullName>
    </alternativeName>
    <alternativeName>
        <fullName evidence="14">Thiosulfate-oxidizing multienzyme system protein SoxA</fullName>
    </alternativeName>
</protein>
<dbReference type="GO" id="GO:0042597">
    <property type="term" value="C:periplasmic space"/>
    <property type="evidence" value="ECO:0007669"/>
    <property type="project" value="UniProtKB-SubCell"/>
</dbReference>
<feature type="domain" description="Cytochrome c" evidence="24">
    <location>
        <begin position="51"/>
        <end position="138"/>
    </location>
</feature>
<organism evidence="25 26">
    <name type="scientific">Chelatococcus reniformis</name>
    <dbReference type="NCBI Taxonomy" id="1494448"/>
    <lineage>
        <taxon>Bacteria</taxon>
        <taxon>Pseudomonadati</taxon>
        <taxon>Pseudomonadota</taxon>
        <taxon>Alphaproteobacteria</taxon>
        <taxon>Hyphomicrobiales</taxon>
        <taxon>Chelatococcaceae</taxon>
        <taxon>Chelatococcus</taxon>
    </lineage>
</organism>
<evidence type="ECO:0000256" key="15">
    <source>
        <dbReference type="ARBA" id="ARBA00030833"/>
    </source>
</evidence>
<name>A0A916UV88_9HYPH</name>
<evidence type="ECO:0000256" key="7">
    <source>
        <dbReference type="ARBA" id="ARBA00022679"/>
    </source>
</evidence>
<keyword evidence="7" id="KW-0808">Transferase</keyword>
<evidence type="ECO:0000256" key="14">
    <source>
        <dbReference type="ARBA" id="ARBA00030174"/>
    </source>
</evidence>
<dbReference type="GO" id="GO:0016740">
    <property type="term" value="F:transferase activity"/>
    <property type="evidence" value="ECO:0007669"/>
    <property type="project" value="UniProtKB-KW"/>
</dbReference>
<dbReference type="GO" id="GO:0009055">
    <property type="term" value="F:electron transfer activity"/>
    <property type="evidence" value="ECO:0007669"/>
    <property type="project" value="InterPro"/>
</dbReference>
<dbReference type="AlphaFoldDB" id="A0A916UV88"/>
<evidence type="ECO:0000256" key="11">
    <source>
        <dbReference type="ARBA" id="ARBA00022982"/>
    </source>
</evidence>
<feature type="binding site" description="covalent" evidence="21">
    <location>
        <position position="168"/>
    </location>
    <ligand>
        <name>heme c</name>
        <dbReference type="ChEBI" id="CHEBI:61717"/>
        <label>2</label>
    </ligand>
</feature>
<evidence type="ECO:0000256" key="1">
    <source>
        <dbReference type="ARBA" id="ARBA00004418"/>
    </source>
</evidence>
<keyword evidence="6 21" id="KW-0349">Heme</keyword>
<evidence type="ECO:0000256" key="12">
    <source>
        <dbReference type="ARBA" id="ARBA00023004"/>
    </source>
</evidence>
<evidence type="ECO:0000256" key="23">
    <source>
        <dbReference type="SAM" id="SignalP"/>
    </source>
</evidence>
<feature type="active site" description="Cysteine persulfide intermediate" evidence="20">
    <location>
        <position position="213"/>
    </location>
</feature>
<feature type="chain" id="PRO_5036802503" description="L-cysteine S-thiosulfotransferase subunit SoxA" evidence="23">
    <location>
        <begin position="20"/>
        <end position="252"/>
    </location>
</feature>
<evidence type="ECO:0000256" key="21">
    <source>
        <dbReference type="PIRSR" id="PIRSR038455-2"/>
    </source>
</evidence>
<dbReference type="GO" id="GO:0016669">
    <property type="term" value="F:oxidoreductase activity, acting on a sulfur group of donors, cytochrome as acceptor"/>
    <property type="evidence" value="ECO:0007669"/>
    <property type="project" value="InterPro"/>
</dbReference>
<feature type="binding site" description="covalent" evidence="21">
    <location>
        <position position="70"/>
    </location>
    <ligand>
        <name>heme c</name>
        <dbReference type="ChEBI" id="CHEBI:61717"/>
        <label>1</label>
    </ligand>
</feature>
<evidence type="ECO:0000256" key="18">
    <source>
        <dbReference type="ARBA" id="ARBA00048077"/>
    </source>
</evidence>
<comment type="catalytic activity">
    <reaction evidence="19">
        <text>S-sulfanyl-L-cysteinyl-[SoxY protein] + thiosulfate + 2 Fe(III)-[cytochrome c] = S-(2-sulfodisulfanyl)-L-cysteinyl-[SoxY protein] + 2 Fe(II)-[cytochrome c] + 2 H(+)</text>
        <dbReference type="Rhea" id="RHEA:51224"/>
        <dbReference type="Rhea" id="RHEA-COMP:10350"/>
        <dbReference type="Rhea" id="RHEA-COMP:14399"/>
        <dbReference type="Rhea" id="RHEA-COMP:14689"/>
        <dbReference type="Rhea" id="RHEA-COMP:14690"/>
        <dbReference type="ChEBI" id="CHEBI:15378"/>
        <dbReference type="ChEBI" id="CHEBI:29033"/>
        <dbReference type="ChEBI" id="CHEBI:29034"/>
        <dbReference type="ChEBI" id="CHEBI:33542"/>
        <dbReference type="ChEBI" id="CHEBI:61963"/>
        <dbReference type="ChEBI" id="CHEBI:140664"/>
        <dbReference type="EC" id="2.8.5.2"/>
    </reaction>
</comment>
<feature type="binding site" description="axial binding residue" evidence="22">
    <location>
        <position position="71"/>
    </location>
    <ligand>
        <name>heme c</name>
        <dbReference type="ChEBI" id="CHEBI:61717"/>
        <label>1</label>
    </ligand>
    <ligandPart>
        <name>Fe</name>
        <dbReference type="ChEBI" id="CHEBI:18248"/>
    </ligandPart>
</feature>
<reference evidence="25" key="2">
    <citation type="submission" date="2020-09" db="EMBL/GenBank/DDBJ databases">
        <authorList>
            <person name="Sun Q."/>
            <person name="Zhou Y."/>
        </authorList>
    </citation>
    <scope>NUCLEOTIDE SEQUENCE</scope>
    <source>
        <strain evidence="25">CGMCC 1.12919</strain>
    </source>
</reference>
<dbReference type="GO" id="GO:0020037">
    <property type="term" value="F:heme binding"/>
    <property type="evidence" value="ECO:0007669"/>
    <property type="project" value="InterPro"/>
</dbReference>
<sequence>MAFVLALVLALPCAGEAAAADRRSGSDFMAPETRAMQADDMSNPAMLWVADGEQSWHRPEGAAGRACATCHGDATRSMRGVAARYPAFAEATGRPVDLSGRINLCRRTHQPAPPFASESRELLALTAYVAYQSRGMPIAPPQDPRLDPFRANGGALYERRIGQLDLSCAACHDARWGQQLGGSVIPQAHPTAYPLYRLEWQSVGSLQRRLRNCMVGVRAEPYAFGAPELVDLELFLMGRAGGMALETPGVRP</sequence>
<dbReference type="GO" id="GO:0070069">
    <property type="term" value="C:cytochrome complex"/>
    <property type="evidence" value="ECO:0007669"/>
    <property type="project" value="InterPro"/>
</dbReference>
<accession>A0A916UV88</accession>
<keyword evidence="10" id="KW-0574">Periplasm</keyword>
<keyword evidence="12 22" id="KW-0408">Iron</keyword>
<feature type="binding site" description="axial binding residue" evidence="22">
    <location>
        <position position="105"/>
    </location>
    <ligand>
        <name>heme c</name>
        <dbReference type="ChEBI" id="CHEBI:61717"/>
        <label>1</label>
    </ligand>
    <ligandPart>
        <name>Fe</name>
        <dbReference type="ChEBI" id="CHEBI:18248"/>
    </ligandPart>
</feature>
<dbReference type="InterPro" id="IPR036909">
    <property type="entry name" value="Cyt_c-like_dom_sf"/>
</dbReference>
<dbReference type="Gene3D" id="1.10.760.10">
    <property type="entry name" value="Cytochrome c-like domain"/>
    <property type="match status" value="2"/>
</dbReference>
<evidence type="ECO:0000313" key="26">
    <source>
        <dbReference type="Proteomes" id="UP000637002"/>
    </source>
</evidence>
<evidence type="ECO:0000256" key="17">
    <source>
        <dbReference type="ARBA" id="ARBA00032318"/>
    </source>
</evidence>
<comment type="cofactor">
    <cofactor evidence="21">
        <name>heme</name>
        <dbReference type="ChEBI" id="CHEBI:30413"/>
    </cofactor>
    <text evidence="21">Binds 2 heme groups per subunit.</text>
</comment>